<evidence type="ECO:0000313" key="2">
    <source>
        <dbReference type="Ensembl" id="ENSMMMP00000021238.1"/>
    </source>
</evidence>
<evidence type="ECO:0000313" key="3">
    <source>
        <dbReference type="Proteomes" id="UP000694407"/>
    </source>
</evidence>
<dbReference type="AlphaFoldDB" id="A0A8C5ZX12"/>
<keyword evidence="1" id="KW-0472">Membrane</keyword>
<keyword evidence="1" id="KW-1133">Transmembrane helix</keyword>
<protein>
    <submittedName>
        <fullName evidence="2">Uncharacterized protein</fullName>
    </submittedName>
</protein>
<sequence length="86" mass="10236">MLLRISWPCHCHHVLLVSFNCFIFPLNLPVATWNIDWFLMVPSGNMGVTKLRSRKPHMKEPMTNLCFHLLHFLMYFYNMILSVIND</sequence>
<keyword evidence="3" id="KW-1185">Reference proteome</keyword>
<dbReference type="Ensembl" id="ENSMMMT00000024121.1">
    <property type="protein sequence ID" value="ENSMMMP00000021238.1"/>
    <property type="gene ID" value="ENSMMMG00000018720.1"/>
</dbReference>
<organism evidence="2 3">
    <name type="scientific">Marmota marmota marmota</name>
    <name type="common">Alpine marmot</name>
    <dbReference type="NCBI Taxonomy" id="9994"/>
    <lineage>
        <taxon>Eukaryota</taxon>
        <taxon>Metazoa</taxon>
        <taxon>Chordata</taxon>
        <taxon>Craniata</taxon>
        <taxon>Vertebrata</taxon>
        <taxon>Euteleostomi</taxon>
        <taxon>Mammalia</taxon>
        <taxon>Eutheria</taxon>
        <taxon>Euarchontoglires</taxon>
        <taxon>Glires</taxon>
        <taxon>Rodentia</taxon>
        <taxon>Sciuromorpha</taxon>
        <taxon>Sciuridae</taxon>
        <taxon>Xerinae</taxon>
        <taxon>Marmotini</taxon>
        <taxon>Marmota</taxon>
    </lineage>
</organism>
<accession>A0A8C5ZX12</accession>
<feature type="transmembrane region" description="Helical" evidence="1">
    <location>
        <begin position="62"/>
        <end position="84"/>
    </location>
</feature>
<reference evidence="2" key="1">
    <citation type="submission" date="2025-08" db="UniProtKB">
        <authorList>
            <consortium name="Ensembl"/>
        </authorList>
    </citation>
    <scope>IDENTIFICATION</scope>
</reference>
<keyword evidence="1" id="KW-0812">Transmembrane</keyword>
<name>A0A8C5ZX12_MARMA</name>
<dbReference type="Proteomes" id="UP000694407">
    <property type="component" value="Unplaced"/>
</dbReference>
<evidence type="ECO:0000256" key="1">
    <source>
        <dbReference type="SAM" id="Phobius"/>
    </source>
</evidence>
<feature type="transmembrane region" description="Helical" evidence="1">
    <location>
        <begin position="22"/>
        <end position="41"/>
    </location>
</feature>
<proteinExistence type="predicted"/>
<reference evidence="2" key="2">
    <citation type="submission" date="2025-09" db="UniProtKB">
        <authorList>
            <consortium name="Ensembl"/>
        </authorList>
    </citation>
    <scope>IDENTIFICATION</scope>
</reference>